<name>A0A9P5UAW1_9AGAR</name>
<proteinExistence type="predicted"/>
<organism evidence="1 2">
    <name type="scientific">Rhodocollybia butyracea</name>
    <dbReference type="NCBI Taxonomy" id="206335"/>
    <lineage>
        <taxon>Eukaryota</taxon>
        <taxon>Fungi</taxon>
        <taxon>Dikarya</taxon>
        <taxon>Basidiomycota</taxon>
        <taxon>Agaricomycotina</taxon>
        <taxon>Agaricomycetes</taxon>
        <taxon>Agaricomycetidae</taxon>
        <taxon>Agaricales</taxon>
        <taxon>Marasmiineae</taxon>
        <taxon>Omphalotaceae</taxon>
        <taxon>Rhodocollybia</taxon>
    </lineage>
</organism>
<dbReference type="OrthoDB" id="3025143at2759"/>
<dbReference type="AlphaFoldDB" id="A0A9P5UAW1"/>
<comment type="caution">
    <text evidence="1">The sequence shown here is derived from an EMBL/GenBank/DDBJ whole genome shotgun (WGS) entry which is preliminary data.</text>
</comment>
<dbReference type="EMBL" id="JADNRY010000032">
    <property type="protein sequence ID" value="KAF9071493.1"/>
    <property type="molecule type" value="Genomic_DNA"/>
</dbReference>
<evidence type="ECO:0000313" key="1">
    <source>
        <dbReference type="EMBL" id="KAF9071493.1"/>
    </source>
</evidence>
<accession>A0A9P5UAW1</accession>
<gene>
    <name evidence="1" type="ORF">BDP27DRAFT_1502183</name>
</gene>
<dbReference type="Gene3D" id="3.60.130.30">
    <property type="match status" value="1"/>
</dbReference>
<sequence>MEEAQIGSGGYTGKKQELDRVHSSAAELEAQGLVELVAESGQTYALLDSDGVVTGVVGGNPQDTNWLETVNEPATEAIREARKDLTFSKKQTNHRHADCPAVAFGVSFGGGPQEPGNLKQTNAAAFGIMSALLSLNCFARISGFANSLFMAYAYRCYIYCTANLDKLFEWNPNLRRLFRNNAWAACTINFGPQSITFPHVDAANLCFGWCSITALGKFDYTRGGHLILWDLGLYIRFPPGSTILIPSALLVHSNVPVASGEERYSFVQYSSAGLFRWVENGFRSNIRFKAHATASQCSKRNTERRERWESGLRKFSKWADIQAGNWKGN</sequence>
<keyword evidence="2" id="KW-1185">Reference proteome</keyword>
<evidence type="ECO:0000313" key="2">
    <source>
        <dbReference type="Proteomes" id="UP000772434"/>
    </source>
</evidence>
<dbReference type="Proteomes" id="UP000772434">
    <property type="component" value="Unassembled WGS sequence"/>
</dbReference>
<protein>
    <submittedName>
        <fullName evidence="1">Uncharacterized protein</fullName>
    </submittedName>
</protein>
<reference evidence="1" key="1">
    <citation type="submission" date="2020-11" db="EMBL/GenBank/DDBJ databases">
        <authorList>
            <consortium name="DOE Joint Genome Institute"/>
            <person name="Ahrendt S."/>
            <person name="Riley R."/>
            <person name="Andreopoulos W."/>
            <person name="Labutti K."/>
            <person name="Pangilinan J."/>
            <person name="Ruiz-Duenas F.J."/>
            <person name="Barrasa J.M."/>
            <person name="Sanchez-Garcia M."/>
            <person name="Camarero S."/>
            <person name="Miyauchi S."/>
            <person name="Serrano A."/>
            <person name="Linde D."/>
            <person name="Babiker R."/>
            <person name="Drula E."/>
            <person name="Ayuso-Fernandez I."/>
            <person name="Pacheco R."/>
            <person name="Padilla G."/>
            <person name="Ferreira P."/>
            <person name="Barriuso J."/>
            <person name="Kellner H."/>
            <person name="Castanera R."/>
            <person name="Alfaro M."/>
            <person name="Ramirez L."/>
            <person name="Pisabarro A.G."/>
            <person name="Kuo A."/>
            <person name="Tritt A."/>
            <person name="Lipzen A."/>
            <person name="He G."/>
            <person name="Yan M."/>
            <person name="Ng V."/>
            <person name="Cullen D."/>
            <person name="Martin F."/>
            <person name="Rosso M.-N."/>
            <person name="Henrissat B."/>
            <person name="Hibbett D."/>
            <person name="Martinez A.T."/>
            <person name="Grigoriev I.V."/>
        </authorList>
    </citation>
    <scope>NUCLEOTIDE SEQUENCE</scope>
    <source>
        <strain evidence="1">AH 40177</strain>
    </source>
</reference>